<dbReference type="InterPro" id="IPR032675">
    <property type="entry name" value="LRR_dom_sf"/>
</dbReference>
<dbReference type="EMBL" id="JABANM010006235">
    <property type="protein sequence ID" value="KAF4746264.1"/>
    <property type="molecule type" value="Genomic_DNA"/>
</dbReference>
<evidence type="ECO:0000313" key="2">
    <source>
        <dbReference type="Proteomes" id="UP000574390"/>
    </source>
</evidence>
<name>A0A7J6TLR4_PEROL</name>
<dbReference type="AlphaFoldDB" id="A0A7J6TLR4"/>
<organism evidence="1 2">
    <name type="scientific">Perkinsus olseni</name>
    <name type="common">Perkinsus atlanticus</name>
    <dbReference type="NCBI Taxonomy" id="32597"/>
    <lineage>
        <taxon>Eukaryota</taxon>
        <taxon>Sar</taxon>
        <taxon>Alveolata</taxon>
        <taxon>Perkinsozoa</taxon>
        <taxon>Perkinsea</taxon>
        <taxon>Perkinsida</taxon>
        <taxon>Perkinsidae</taxon>
        <taxon>Perkinsus</taxon>
    </lineage>
</organism>
<proteinExistence type="predicted"/>
<gene>
    <name evidence="1" type="ORF">FOZ62_004013</name>
</gene>
<accession>A0A7J6TLR4</accession>
<dbReference type="Proteomes" id="UP000574390">
    <property type="component" value="Unassembled WGS sequence"/>
</dbReference>
<comment type="caution">
    <text evidence="1">The sequence shown here is derived from an EMBL/GenBank/DDBJ whole genome shotgun (WGS) entry which is preliminary data.</text>
</comment>
<evidence type="ECO:0000313" key="1">
    <source>
        <dbReference type="EMBL" id="KAF4746264.1"/>
    </source>
</evidence>
<dbReference type="SUPFAM" id="SSF52047">
    <property type="entry name" value="RNI-like"/>
    <property type="match status" value="1"/>
</dbReference>
<protein>
    <submittedName>
        <fullName evidence="1">Uncharacterized protein</fullName>
    </submittedName>
</protein>
<reference evidence="1 2" key="1">
    <citation type="submission" date="2020-04" db="EMBL/GenBank/DDBJ databases">
        <title>Perkinsus olseni comparative genomics.</title>
        <authorList>
            <person name="Bogema D.R."/>
        </authorList>
    </citation>
    <scope>NUCLEOTIDE SEQUENCE [LARGE SCALE GENOMIC DNA]</scope>
    <source>
        <strain evidence="1">ATCC PRA-205</strain>
    </source>
</reference>
<sequence>MVPEKLPWFSRIFSRARPGPECCMALLDVFTAERDALGRRDSGPRERLVTLFDTLGKHLATSLDEYWKIKAAVSGQQRMSRPPHLREFGRVKKTLLGRLMAATNSEQAWSALLEVERSLNQWETLTDLDDLWTKLLIAKLASFVTYITTYSSLENDGGHTPYFDPPKSAFNSTTIDERLSTCKSRVIEVAQRLLKNNPYLSAVVDTELRGSGVFLNGRPLDQAPWGSTVGDDSALMRRSLLAEVSFFALKVADLPPAGAKRQELRARHRSFNELIRWWELPRKCLEKNRIHSGINRTPTQKGAVFAREFVFFEVEVEEHVKPFAWQTDADFHAFLDEEKARCASTRPEILEPGLGYLTASHVHTSGPTSLRITADIMSIPGLVEKTAQLCRDLVWLDLSGCGIGYGELAGICVSIADGKLQVVDLSKNKLDDRCSPLLCSLTQSLLGSLRVLDLADNPGLTGITAASLAKCIDGARSSEQDTPKDVVEVACPNGSGRVKPRQLEFINFTGCSVDEESIQEELDQALGGSGKKLPAYRRHQNDVQPPKYPAKVNGGYNSVDHIAFLWIPVEAIKRHMQKVFEHEDDASASSDKTRKRLLLLRGSAERHPMLDMRDKGT</sequence>
<dbReference type="Gene3D" id="3.80.10.10">
    <property type="entry name" value="Ribonuclease Inhibitor"/>
    <property type="match status" value="1"/>
</dbReference>